<dbReference type="KEGG" id="bmh:BMWSH_0970"/>
<dbReference type="AlphaFoldDB" id="A0A8D3WYL4"/>
<proteinExistence type="predicted"/>
<accession>A0A8D3WYL4</accession>
<dbReference type="EMBL" id="CP003017">
    <property type="protein sequence ID" value="AEN87854.1"/>
    <property type="molecule type" value="Genomic_DNA"/>
</dbReference>
<evidence type="ECO:0000313" key="2">
    <source>
        <dbReference type="Proteomes" id="UP000001283"/>
    </source>
</evidence>
<dbReference type="Proteomes" id="UP000001283">
    <property type="component" value="Chromosome"/>
</dbReference>
<name>A0A8D3WYL4_PRIMW</name>
<gene>
    <name evidence="1" type="ORF">BMWSH_0970</name>
</gene>
<organism evidence="1 2">
    <name type="scientific">Priestia megaterium (strain WSH-002)</name>
    <name type="common">Bacillus megaterium</name>
    <dbReference type="NCBI Taxonomy" id="1006007"/>
    <lineage>
        <taxon>Bacteria</taxon>
        <taxon>Bacillati</taxon>
        <taxon>Bacillota</taxon>
        <taxon>Bacilli</taxon>
        <taxon>Bacillales</taxon>
        <taxon>Bacillaceae</taxon>
        <taxon>Priestia</taxon>
    </lineage>
</organism>
<protein>
    <submittedName>
        <fullName evidence="1">Uncharacterized protein</fullName>
    </submittedName>
</protein>
<evidence type="ECO:0000313" key="1">
    <source>
        <dbReference type="EMBL" id="AEN87854.1"/>
    </source>
</evidence>
<reference evidence="1 2" key="1">
    <citation type="journal article" date="2011" name="J. Bacteriol.">
        <title>Complete genome sequence of the industrial strain Bacillus megaterium WSH-002.</title>
        <authorList>
            <person name="Liu L."/>
            <person name="Li Y."/>
            <person name="Zhang J."/>
            <person name="Zou W."/>
            <person name="Zhou Z."/>
            <person name="Liu J."/>
            <person name="Li X."/>
            <person name="Wang L."/>
            <person name="Chen J."/>
        </authorList>
    </citation>
    <scope>NUCLEOTIDE SEQUENCE [LARGE SCALE GENOMIC DNA]</scope>
    <source>
        <strain evidence="1 2">WSH-002</strain>
    </source>
</reference>
<sequence length="37" mass="4337">MRQEDLVLNIFLQKGYKYAFSAPFPSQPLWTVLKGSY</sequence>